<gene>
    <name evidence="1" type="ORF">AmaxDRAFT_4556</name>
</gene>
<proteinExistence type="predicted"/>
<organism evidence="1 2">
    <name type="scientific">Limnospira maxima CS-328</name>
    <dbReference type="NCBI Taxonomy" id="513049"/>
    <lineage>
        <taxon>Bacteria</taxon>
        <taxon>Bacillati</taxon>
        <taxon>Cyanobacteriota</taxon>
        <taxon>Cyanophyceae</taxon>
        <taxon>Oscillatoriophycideae</taxon>
        <taxon>Oscillatoriales</taxon>
        <taxon>Sirenicapillariaceae</taxon>
        <taxon>Limnospira</taxon>
    </lineage>
</organism>
<comment type="caution">
    <text evidence="1">The sequence shown here is derived from an EMBL/GenBank/DDBJ whole genome shotgun (WGS) entry which is preliminary data.</text>
</comment>
<evidence type="ECO:0000313" key="2">
    <source>
        <dbReference type="Proteomes" id="UP000004061"/>
    </source>
</evidence>
<protein>
    <submittedName>
        <fullName evidence="1">Uncharacterized protein</fullName>
    </submittedName>
</protein>
<sequence length="96" mass="10471">MGSLINCQHDLVRHGCPNEATFRPEERHQIGDVEMVDCAADAAAESNRQYLDIRKRQHSGIPLVGGVPAPQYGVDVLAFHCRIDSFKPSPCGAVSL</sequence>
<dbReference type="Proteomes" id="UP000004061">
    <property type="component" value="Unassembled WGS sequence"/>
</dbReference>
<dbReference type="AlphaFoldDB" id="B5W706"/>
<name>B5W706_LIMMA</name>
<reference evidence="1 2" key="1">
    <citation type="journal article" date="2011" name="Appl. Environ. Microbiol.">
        <title>Contribution of a Sodium Ion Gradient to Energy Conservation during Fermentation in the Cyanobacterium Arthrospira (Spirulina) maxima CS-328.</title>
        <authorList>
            <person name="Carrieri D."/>
            <person name="Ananyev G."/>
            <person name="Lenz O."/>
            <person name="Bryant D.A."/>
            <person name="Dismukes G.C."/>
        </authorList>
    </citation>
    <scope>NUCLEOTIDE SEQUENCE [LARGE SCALE GENOMIC DNA]</scope>
    <source>
        <strain evidence="1 2">CS-328</strain>
    </source>
</reference>
<accession>B5W706</accession>
<dbReference type="EMBL" id="ABYK01000047">
    <property type="protein sequence ID" value="EDZ92719.1"/>
    <property type="molecule type" value="Genomic_DNA"/>
</dbReference>
<keyword evidence="2" id="KW-1185">Reference proteome</keyword>
<evidence type="ECO:0000313" key="1">
    <source>
        <dbReference type="EMBL" id="EDZ92719.1"/>
    </source>
</evidence>